<gene>
    <name evidence="2" type="ORF">BAQU_1544</name>
</gene>
<name>A0A261G462_9BIFI</name>
<accession>A0A261G462</accession>
<comment type="caution">
    <text evidence="2">The sequence shown here is derived from an EMBL/GenBank/DDBJ whole genome shotgun (WGS) entry which is preliminary data.</text>
</comment>
<organism evidence="2 3">
    <name type="scientific">Bifidobacterium aquikefiri</name>
    <dbReference type="NCBI Taxonomy" id="1653207"/>
    <lineage>
        <taxon>Bacteria</taxon>
        <taxon>Bacillati</taxon>
        <taxon>Actinomycetota</taxon>
        <taxon>Actinomycetes</taxon>
        <taxon>Bifidobacteriales</taxon>
        <taxon>Bifidobacteriaceae</taxon>
        <taxon>Bifidobacterium</taxon>
    </lineage>
</organism>
<sequence length="67" mass="7113">MSMPATPTSLVISSESTFLVTLSESASLVISTESAFLVISSERSESRDLTLASINSQDPSTRCARSE</sequence>
<evidence type="ECO:0000256" key="1">
    <source>
        <dbReference type="SAM" id="MobiDB-lite"/>
    </source>
</evidence>
<dbReference type="RefSeq" id="WP_094694478.1">
    <property type="nucleotide sequence ID" value="NZ_CALENZ010000042.1"/>
</dbReference>
<evidence type="ECO:0000313" key="3">
    <source>
        <dbReference type="Proteomes" id="UP000216451"/>
    </source>
</evidence>
<evidence type="ECO:0000313" key="2">
    <source>
        <dbReference type="EMBL" id="OZG65806.1"/>
    </source>
</evidence>
<dbReference type="EMBL" id="MWXA01000007">
    <property type="protein sequence ID" value="OZG65806.1"/>
    <property type="molecule type" value="Genomic_DNA"/>
</dbReference>
<keyword evidence="3" id="KW-1185">Reference proteome</keyword>
<dbReference type="AlphaFoldDB" id="A0A261G462"/>
<feature type="region of interest" description="Disordered" evidence="1">
    <location>
        <begin position="48"/>
        <end position="67"/>
    </location>
</feature>
<dbReference type="Proteomes" id="UP000216451">
    <property type="component" value="Unassembled WGS sequence"/>
</dbReference>
<protein>
    <submittedName>
        <fullName evidence="2">Uncharacterized protein</fullName>
    </submittedName>
</protein>
<proteinExistence type="predicted"/>
<reference evidence="2 3" key="1">
    <citation type="journal article" date="2017" name="BMC Genomics">
        <title>Comparative genomic and phylogenomic analyses of the Bifidobacteriaceae family.</title>
        <authorList>
            <person name="Lugli G.A."/>
            <person name="Milani C."/>
            <person name="Turroni F."/>
            <person name="Duranti S."/>
            <person name="Mancabelli L."/>
            <person name="Mangifesta M."/>
            <person name="Ferrario C."/>
            <person name="Modesto M."/>
            <person name="Mattarelli P."/>
            <person name="Jiri K."/>
            <person name="van Sinderen D."/>
            <person name="Ventura M."/>
        </authorList>
    </citation>
    <scope>NUCLEOTIDE SEQUENCE [LARGE SCALE GENOMIC DNA]</scope>
    <source>
        <strain evidence="2 3">LMG 28769</strain>
    </source>
</reference>